<dbReference type="InterPro" id="IPR034466">
    <property type="entry name" value="Methyltransferase_Class_B"/>
</dbReference>
<dbReference type="PROSITE" id="PS01278">
    <property type="entry name" value="MTTASE_RADICAL"/>
    <property type="match status" value="1"/>
</dbReference>
<dbReference type="SFLD" id="SFLDS00029">
    <property type="entry name" value="Radical_SAM"/>
    <property type="match status" value="1"/>
</dbReference>
<dbReference type="InterPro" id="IPR036724">
    <property type="entry name" value="Cobalamin-bd_sf"/>
</dbReference>
<dbReference type="Pfam" id="PF04055">
    <property type="entry name" value="Radical_SAM"/>
    <property type="match status" value="1"/>
</dbReference>
<accession>A0A3A4NZI9</accession>
<dbReference type="AlphaFoldDB" id="A0A3A4NZI9"/>
<gene>
    <name evidence="11" type="ORF">C4520_06220</name>
</gene>
<evidence type="ECO:0000256" key="1">
    <source>
        <dbReference type="ARBA" id="ARBA00001966"/>
    </source>
</evidence>
<keyword evidence="7" id="KW-0408">Iron</keyword>
<keyword evidence="3" id="KW-0489">Methyltransferase</keyword>
<keyword evidence="8" id="KW-0411">Iron-sulfur</keyword>
<evidence type="ECO:0000256" key="2">
    <source>
        <dbReference type="ARBA" id="ARBA00022485"/>
    </source>
</evidence>
<evidence type="ECO:0000256" key="4">
    <source>
        <dbReference type="ARBA" id="ARBA00022679"/>
    </source>
</evidence>
<dbReference type="SMART" id="SM00729">
    <property type="entry name" value="Elp3"/>
    <property type="match status" value="1"/>
</dbReference>
<dbReference type="CDD" id="cd01335">
    <property type="entry name" value="Radical_SAM"/>
    <property type="match status" value="1"/>
</dbReference>
<evidence type="ECO:0000256" key="6">
    <source>
        <dbReference type="ARBA" id="ARBA00022723"/>
    </source>
</evidence>
<evidence type="ECO:0000259" key="10">
    <source>
        <dbReference type="PROSITE" id="PS51918"/>
    </source>
</evidence>
<evidence type="ECO:0000256" key="7">
    <source>
        <dbReference type="ARBA" id="ARBA00023004"/>
    </source>
</evidence>
<dbReference type="PROSITE" id="PS51332">
    <property type="entry name" value="B12_BINDING"/>
    <property type="match status" value="1"/>
</dbReference>
<evidence type="ECO:0000256" key="8">
    <source>
        <dbReference type="ARBA" id="ARBA00023014"/>
    </source>
</evidence>
<dbReference type="GO" id="GO:0046872">
    <property type="term" value="F:metal ion binding"/>
    <property type="evidence" value="ECO:0007669"/>
    <property type="project" value="UniProtKB-KW"/>
</dbReference>
<keyword evidence="6" id="KW-0479">Metal-binding</keyword>
<dbReference type="GO" id="GO:0031419">
    <property type="term" value="F:cobalamin binding"/>
    <property type="evidence" value="ECO:0007669"/>
    <property type="project" value="InterPro"/>
</dbReference>
<dbReference type="Proteomes" id="UP000265882">
    <property type="component" value="Unassembled WGS sequence"/>
</dbReference>
<name>A0A3A4NZI9_ABYX5</name>
<evidence type="ECO:0000259" key="9">
    <source>
        <dbReference type="PROSITE" id="PS51332"/>
    </source>
</evidence>
<evidence type="ECO:0000256" key="3">
    <source>
        <dbReference type="ARBA" id="ARBA00022603"/>
    </source>
</evidence>
<evidence type="ECO:0000313" key="12">
    <source>
        <dbReference type="Proteomes" id="UP000265882"/>
    </source>
</evidence>
<proteinExistence type="predicted"/>
<dbReference type="InterPro" id="IPR006158">
    <property type="entry name" value="Cobalamin-bd"/>
</dbReference>
<dbReference type="InterPro" id="IPR058240">
    <property type="entry name" value="rSAM_sf"/>
</dbReference>
<dbReference type="GO" id="GO:0051539">
    <property type="term" value="F:4 iron, 4 sulfur cluster binding"/>
    <property type="evidence" value="ECO:0007669"/>
    <property type="project" value="UniProtKB-KW"/>
</dbReference>
<evidence type="ECO:0000313" key="11">
    <source>
        <dbReference type="EMBL" id="RJP23546.1"/>
    </source>
</evidence>
<feature type="domain" description="Radical SAM core" evidence="10">
    <location>
        <begin position="207"/>
        <end position="438"/>
    </location>
</feature>
<dbReference type="InterPro" id="IPR020612">
    <property type="entry name" value="Methylthiotransferase_CS"/>
</dbReference>
<organism evidence="11 12">
    <name type="scientific">Abyssobacteria bacterium (strain SURF_5)</name>
    <dbReference type="NCBI Taxonomy" id="2093360"/>
    <lineage>
        <taxon>Bacteria</taxon>
        <taxon>Pseudomonadati</taxon>
        <taxon>Candidatus Hydrogenedentota</taxon>
        <taxon>Candidatus Abyssobacteria</taxon>
    </lineage>
</organism>
<dbReference type="InterPro" id="IPR007197">
    <property type="entry name" value="rSAM"/>
</dbReference>
<dbReference type="GO" id="GO:0003824">
    <property type="term" value="F:catalytic activity"/>
    <property type="evidence" value="ECO:0007669"/>
    <property type="project" value="InterPro"/>
</dbReference>
<protein>
    <submittedName>
        <fullName evidence="11">Radical SAM protein</fullName>
    </submittedName>
</protein>
<dbReference type="CDD" id="cd02068">
    <property type="entry name" value="radical_SAM_B12_BD"/>
    <property type="match status" value="1"/>
</dbReference>
<reference evidence="11 12" key="1">
    <citation type="journal article" date="2017" name="ISME J.">
        <title>Energy and carbon metabolisms in a deep terrestrial subsurface fluid microbial community.</title>
        <authorList>
            <person name="Momper L."/>
            <person name="Jungbluth S.P."/>
            <person name="Lee M.D."/>
            <person name="Amend J.P."/>
        </authorList>
    </citation>
    <scope>NUCLEOTIDE SEQUENCE [LARGE SCALE GENOMIC DNA]</scope>
    <source>
        <strain evidence="11">SURF_5</strain>
    </source>
</reference>
<comment type="caution">
    <text evidence="11">The sequence shown here is derived from an EMBL/GenBank/DDBJ whole genome shotgun (WGS) entry which is preliminary data.</text>
</comment>
<dbReference type="EMBL" id="QZKU01000045">
    <property type="protein sequence ID" value="RJP23546.1"/>
    <property type="molecule type" value="Genomic_DNA"/>
</dbReference>
<dbReference type="PANTHER" id="PTHR43409:SF7">
    <property type="entry name" value="BLL1977 PROTEIN"/>
    <property type="match status" value="1"/>
</dbReference>
<sequence length="510" mass="58302">MHVFLAYIRDDNFYHLLPEKIRRRTPDNGRVKVMAFPPLGIQTLAPVLRRHGHRVQMFDSCHPQMKAADIAQAARKNRPDLIALSSLSTTTYPAVKATANRLKIEAPDIPIILGGVFPSMNPVHILRDCPDIDCIGVGEGEELLPEYLDHLADPGAVAGLVWRKNGDIIQNDRRPLIQDLDRFPYPDRSSLPIDYVESLPMDVPAVLSLDRFCTMQTSRGCPYNCSYCNISVLFGGKWRHRSAEHVLGEMQELSDQGYRSIYFTDDHFLLNRKRINAICTGIINRNLKFHWGCEGRVDSVAIDQFPIMKKAGCFALSFGIESGTQKVLDLLNKKQSLDEIEHAVKQAKRSGISRIHGFFLIGSPNETEPDVMASFRFAAKLQIDTFNFNRLCVYRGTPLWKEYVGRGIIDDDADWSKWFKCSDIDPTVLPSEALNSMRMKGYLYLFVRRIFCRPIQTMKLVRAFSRNMEWSDIFRLLASPFKKRTMFHKPDLPEKMIALGIDQPIREHLN</sequence>
<dbReference type="InterPro" id="IPR006638">
    <property type="entry name" value="Elp3/MiaA/NifB-like_rSAM"/>
</dbReference>
<comment type="cofactor">
    <cofactor evidence="1">
        <name>[4Fe-4S] cluster</name>
        <dbReference type="ChEBI" id="CHEBI:49883"/>
    </cofactor>
</comment>
<keyword evidence="5" id="KW-0949">S-adenosyl-L-methionine</keyword>
<dbReference type="PROSITE" id="PS51918">
    <property type="entry name" value="RADICAL_SAM"/>
    <property type="match status" value="1"/>
</dbReference>
<dbReference type="Gene3D" id="3.40.50.280">
    <property type="entry name" value="Cobalamin-binding domain"/>
    <property type="match status" value="1"/>
</dbReference>
<dbReference type="InterPro" id="IPR023404">
    <property type="entry name" value="rSAM_horseshoe"/>
</dbReference>
<dbReference type="Gene3D" id="3.80.30.20">
    <property type="entry name" value="tm_1862 like domain"/>
    <property type="match status" value="1"/>
</dbReference>
<dbReference type="SUPFAM" id="SSF102114">
    <property type="entry name" value="Radical SAM enzymes"/>
    <property type="match status" value="1"/>
</dbReference>
<keyword evidence="2" id="KW-0004">4Fe-4S</keyword>
<dbReference type="SFLD" id="SFLDG01082">
    <property type="entry name" value="B12-binding_domain_containing"/>
    <property type="match status" value="1"/>
</dbReference>
<evidence type="ECO:0000256" key="5">
    <source>
        <dbReference type="ARBA" id="ARBA00022691"/>
    </source>
</evidence>
<feature type="domain" description="B12-binding" evidence="9">
    <location>
        <begin position="23"/>
        <end position="158"/>
    </location>
</feature>
<dbReference type="GO" id="GO:0005829">
    <property type="term" value="C:cytosol"/>
    <property type="evidence" value="ECO:0007669"/>
    <property type="project" value="TreeGrafter"/>
</dbReference>
<dbReference type="SFLD" id="SFLDG01123">
    <property type="entry name" value="methyltransferase_(Class_B)"/>
    <property type="match status" value="1"/>
</dbReference>
<keyword evidence="4" id="KW-0808">Transferase</keyword>
<dbReference type="SUPFAM" id="SSF52242">
    <property type="entry name" value="Cobalamin (vitamin B12)-binding domain"/>
    <property type="match status" value="1"/>
</dbReference>
<dbReference type="Pfam" id="PF02310">
    <property type="entry name" value="B12-binding"/>
    <property type="match status" value="1"/>
</dbReference>
<dbReference type="PANTHER" id="PTHR43409">
    <property type="entry name" value="ANAEROBIC MAGNESIUM-PROTOPORPHYRIN IX MONOMETHYL ESTER CYCLASE-RELATED"/>
    <property type="match status" value="1"/>
</dbReference>
<dbReference type="InterPro" id="IPR051198">
    <property type="entry name" value="BchE-like"/>
</dbReference>